<protein>
    <submittedName>
        <fullName evidence="1">Uncharacterized protein</fullName>
    </submittedName>
</protein>
<dbReference type="AlphaFoldDB" id="A0A0E9QYJ3"/>
<evidence type="ECO:0000313" key="1">
    <source>
        <dbReference type="EMBL" id="JAH21914.1"/>
    </source>
</evidence>
<organism evidence="1">
    <name type="scientific">Anguilla anguilla</name>
    <name type="common">European freshwater eel</name>
    <name type="synonym">Muraena anguilla</name>
    <dbReference type="NCBI Taxonomy" id="7936"/>
    <lineage>
        <taxon>Eukaryota</taxon>
        <taxon>Metazoa</taxon>
        <taxon>Chordata</taxon>
        <taxon>Craniata</taxon>
        <taxon>Vertebrata</taxon>
        <taxon>Euteleostomi</taxon>
        <taxon>Actinopterygii</taxon>
        <taxon>Neopterygii</taxon>
        <taxon>Teleostei</taxon>
        <taxon>Anguilliformes</taxon>
        <taxon>Anguillidae</taxon>
        <taxon>Anguilla</taxon>
    </lineage>
</organism>
<sequence>MHSLLARTYQDHCNAKQLPAKLVHQFSIKHKIISWLR</sequence>
<accession>A0A0E9QYJ3</accession>
<reference evidence="1" key="1">
    <citation type="submission" date="2014-11" db="EMBL/GenBank/DDBJ databases">
        <authorList>
            <person name="Amaro Gonzalez C."/>
        </authorList>
    </citation>
    <scope>NUCLEOTIDE SEQUENCE</scope>
</reference>
<reference evidence="1" key="2">
    <citation type="journal article" date="2015" name="Fish Shellfish Immunol.">
        <title>Early steps in the European eel (Anguilla anguilla)-Vibrio vulnificus interaction in the gills: Role of the RtxA13 toxin.</title>
        <authorList>
            <person name="Callol A."/>
            <person name="Pajuelo D."/>
            <person name="Ebbesson L."/>
            <person name="Teles M."/>
            <person name="MacKenzie S."/>
            <person name="Amaro C."/>
        </authorList>
    </citation>
    <scope>NUCLEOTIDE SEQUENCE</scope>
</reference>
<dbReference type="EMBL" id="GBXM01086663">
    <property type="protein sequence ID" value="JAH21914.1"/>
    <property type="molecule type" value="Transcribed_RNA"/>
</dbReference>
<proteinExistence type="predicted"/>
<name>A0A0E9QYJ3_ANGAN</name>